<dbReference type="Proteomes" id="UP000180235">
    <property type="component" value="Chromosome"/>
</dbReference>
<evidence type="ECO:0000256" key="4">
    <source>
        <dbReference type="ARBA" id="ARBA00023270"/>
    </source>
</evidence>
<feature type="active site" description="Proton donor/acceptor" evidence="7">
    <location>
        <position position="94"/>
    </location>
</feature>
<dbReference type="Pfam" id="PF01791">
    <property type="entry name" value="DeoC"/>
    <property type="match status" value="1"/>
</dbReference>
<dbReference type="SMART" id="SM01133">
    <property type="entry name" value="DeoC"/>
    <property type="match status" value="1"/>
</dbReference>
<dbReference type="GO" id="GO:0009264">
    <property type="term" value="P:deoxyribonucleotide catabolic process"/>
    <property type="evidence" value="ECO:0007669"/>
    <property type="project" value="UniProtKB-UniRule"/>
</dbReference>
<dbReference type="InterPro" id="IPR011343">
    <property type="entry name" value="DeoC"/>
</dbReference>
<dbReference type="EC" id="4.1.2.4" evidence="7"/>
<reference evidence="8 9" key="1">
    <citation type="submission" date="2016-10" db="EMBL/GenBank/DDBJ databases">
        <title>Description of Gloeomargarita lithophora gen. nov., sp. nov., a thylakoid-bearing basal-branching cyanobacterium with intracellular carbonates, and proposal for Gloeomargaritales ord. nov.</title>
        <authorList>
            <person name="Moreira D."/>
            <person name="Tavera R."/>
            <person name="Benzerara K."/>
            <person name="Skouri-Panet F."/>
            <person name="Couradeau E."/>
            <person name="Gerard E."/>
            <person name="Loussert C."/>
            <person name="Novelo E."/>
            <person name="Zivanovic Y."/>
            <person name="Lopez-Garcia P."/>
        </authorList>
    </citation>
    <scope>NUCLEOTIDE SEQUENCE [LARGE SCALE GENOMIC DNA]</scope>
    <source>
        <strain evidence="8 9">D10</strain>
    </source>
</reference>
<comment type="subcellular location">
    <subcellularLocation>
        <location evidence="7">Cytoplasm</location>
    </subcellularLocation>
</comment>
<keyword evidence="3 7" id="KW-0456">Lyase</keyword>
<dbReference type="GO" id="GO:0006018">
    <property type="term" value="P:2-deoxyribose 1-phosphate catabolic process"/>
    <property type="evidence" value="ECO:0007669"/>
    <property type="project" value="UniProtKB-UniRule"/>
</dbReference>
<name>A0A1J0AHA9_9CYAN</name>
<comment type="pathway">
    <text evidence="7">Carbohydrate degradation; 2-deoxy-D-ribose 1-phosphate degradation; D-glyceraldehyde 3-phosphate and acetaldehyde from 2-deoxy-alpha-D-ribose 1-phosphate: step 2/2.</text>
</comment>
<dbReference type="RefSeq" id="WP_071455640.1">
    <property type="nucleotide sequence ID" value="NZ_CP017675.1"/>
</dbReference>
<comment type="catalytic activity">
    <reaction evidence="5 7">
        <text>2-deoxy-D-ribose 5-phosphate = D-glyceraldehyde 3-phosphate + acetaldehyde</text>
        <dbReference type="Rhea" id="RHEA:12821"/>
        <dbReference type="ChEBI" id="CHEBI:15343"/>
        <dbReference type="ChEBI" id="CHEBI:59776"/>
        <dbReference type="ChEBI" id="CHEBI:62877"/>
        <dbReference type="EC" id="4.1.2.4"/>
    </reaction>
</comment>
<comment type="similarity">
    <text evidence="1 7">Belongs to the DeoC/FbaB aldolase family. DeoC type 1 subfamily.</text>
</comment>
<dbReference type="SUPFAM" id="SSF51569">
    <property type="entry name" value="Aldolase"/>
    <property type="match status" value="1"/>
</dbReference>
<evidence type="ECO:0000256" key="2">
    <source>
        <dbReference type="ARBA" id="ARBA00022490"/>
    </source>
</evidence>
<evidence type="ECO:0000256" key="7">
    <source>
        <dbReference type="HAMAP-Rule" id="MF_00114"/>
    </source>
</evidence>
<dbReference type="GO" id="GO:0005737">
    <property type="term" value="C:cytoplasm"/>
    <property type="evidence" value="ECO:0007669"/>
    <property type="project" value="UniProtKB-SubCell"/>
</dbReference>
<keyword evidence="9" id="KW-1185">Reference proteome</keyword>
<dbReference type="PANTHER" id="PTHR10889:SF1">
    <property type="entry name" value="DEOXYRIBOSE-PHOSPHATE ALDOLASE"/>
    <property type="match status" value="1"/>
</dbReference>
<dbReference type="InterPro" id="IPR028581">
    <property type="entry name" value="DeoC_typeI"/>
</dbReference>
<dbReference type="FunFam" id="3.20.20.70:FF:000044">
    <property type="entry name" value="Deoxyribose-phosphate aldolase"/>
    <property type="match status" value="1"/>
</dbReference>
<dbReference type="PANTHER" id="PTHR10889">
    <property type="entry name" value="DEOXYRIBOSE-PHOSPHATE ALDOLASE"/>
    <property type="match status" value="1"/>
</dbReference>
<accession>A0A1J0AHA9</accession>
<keyword evidence="4 7" id="KW-0704">Schiff base</keyword>
<dbReference type="GO" id="GO:0004139">
    <property type="term" value="F:deoxyribose-phosphate aldolase activity"/>
    <property type="evidence" value="ECO:0007669"/>
    <property type="project" value="UniProtKB-UniRule"/>
</dbReference>
<evidence type="ECO:0000256" key="1">
    <source>
        <dbReference type="ARBA" id="ARBA00010936"/>
    </source>
</evidence>
<dbReference type="OrthoDB" id="9778711at2"/>
<sequence>MHSSLPDIATVIEHALLQPGITSPEINQGCQDADRYGFPVVCVYPSAVQQCNELLHQRPCRVCAVIGFPSGATTPAVKYYEAMEAVESGAQELDVVINLGWLKEGKTQAVYKEIAQIVSETKQTIKAILEMNLLTQAEQKLAAEICLDAGIHYLKTGTGWLGGATVEQVKLLQKISNNRVGIKASGGIKTIEQAQELLLAGATRIGTSRGIDLVKQQAELTT</sequence>
<dbReference type="STRING" id="1188229.GlitD10_2987"/>
<dbReference type="InterPro" id="IPR002915">
    <property type="entry name" value="DeoC/FbaB/LacD_aldolase"/>
</dbReference>
<dbReference type="InterPro" id="IPR013785">
    <property type="entry name" value="Aldolase_TIM"/>
</dbReference>
<evidence type="ECO:0000313" key="8">
    <source>
        <dbReference type="EMBL" id="APB35332.1"/>
    </source>
</evidence>
<dbReference type="GO" id="GO:0016052">
    <property type="term" value="P:carbohydrate catabolic process"/>
    <property type="evidence" value="ECO:0007669"/>
    <property type="project" value="TreeGrafter"/>
</dbReference>
<organism evidence="8 9">
    <name type="scientific">Gloeomargarita lithophora Alchichica-D10</name>
    <dbReference type="NCBI Taxonomy" id="1188229"/>
    <lineage>
        <taxon>Bacteria</taxon>
        <taxon>Bacillati</taxon>
        <taxon>Cyanobacteriota</taxon>
        <taxon>Cyanophyceae</taxon>
        <taxon>Gloeomargaritales</taxon>
        <taxon>Gloeomargaritaceae</taxon>
        <taxon>Gloeomargarita</taxon>
    </lineage>
</organism>
<feature type="active site" description="Proton donor/acceptor" evidence="7">
    <location>
        <position position="183"/>
    </location>
</feature>
<evidence type="ECO:0000256" key="5">
    <source>
        <dbReference type="ARBA" id="ARBA00048791"/>
    </source>
</evidence>
<dbReference type="CDD" id="cd00959">
    <property type="entry name" value="DeoC"/>
    <property type="match status" value="1"/>
</dbReference>
<dbReference type="EMBL" id="CP017675">
    <property type="protein sequence ID" value="APB35332.1"/>
    <property type="molecule type" value="Genomic_DNA"/>
</dbReference>
<dbReference type="AlphaFoldDB" id="A0A1J0AHA9"/>
<dbReference type="UniPathway" id="UPA00002">
    <property type="reaction ID" value="UER00468"/>
</dbReference>
<feature type="active site" description="Schiff-base intermediate with acetaldehyde" evidence="7">
    <location>
        <position position="155"/>
    </location>
</feature>
<dbReference type="NCBIfam" id="TIGR00126">
    <property type="entry name" value="deoC"/>
    <property type="match status" value="1"/>
</dbReference>
<dbReference type="Gene3D" id="3.20.20.70">
    <property type="entry name" value="Aldolase class I"/>
    <property type="match status" value="1"/>
</dbReference>
<proteinExistence type="inferred from homology"/>
<evidence type="ECO:0000256" key="3">
    <source>
        <dbReference type="ARBA" id="ARBA00023239"/>
    </source>
</evidence>
<dbReference type="KEGG" id="glt:GlitD10_2987"/>
<evidence type="ECO:0000313" key="9">
    <source>
        <dbReference type="Proteomes" id="UP000180235"/>
    </source>
</evidence>
<evidence type="ECO:0000256" key="6">
    <source>
        <dbReference type="ARBA" id="ARBA00056337"/>
    </source>
</evidence>
<comment type="function">
    <text evidence="6 7">Catalyzes a reversible aldol reaction between acetaldehyde and D-glyceraldehyde 3-phosphate to generate 2-deoxy-D-ribose 5-phosphate.</text>
</comment>
<keyword evidence="2 7" id="KW-0963">Cytoplasm</keyword>
<protein>
    <recommendedName>
        <fullName evidence="7">Deoxyribose-phosphate aldolase</fullName>
        <shortName evidence="7">DERA</shortName>
        <ecNumber evidence="7">4.1.2.4</ecNumber>
    </recommendedName>
    <alternativeName>
        <fullName evidence="7">2-deoxy-D-ribose 5-phosphate aldolase</fullName>
    </alternativeName>
    <alternativeName>
        <fullName evidence="7">Phosphodeoxyriboaldolase</fullName>
        <shortName evidence="7">Deoxyriboaldolase</shortName>
    </alternativeName>
</protein>
<dbReference type="HAMAP" id="MF_00114">
    <property type="entry name" value="DeoC_type1"/>
    <property type="match status" value="1"/>
</dbReference>
<dbReference type="PIRSF" id="PIRSF001357">
    <property type="entry name" value="DeoC"/>
    <property type="match status" value="1"/>
</dbReference>
<gene>
    <name evidence="7" type="primary">deoC</name>
    <name evidence="8" type="ORF">GlitD10_2987</name>
</gene>